<sequence length="144" mass="16576">MARWRKFVTKCTALFGFQSTKQELDKIGCIYREHTTKHPCLENHLLGWYHTEVYLGMRTPYLTRPPPQKYSLRMPVSNGYLGIDSSPMEECMHVRGLMRSNNGRTALHFLGLPAESIAGSKYLGRPGQLPHLRPKWFALVSLKE</sequence>
<dbReference type="Proteomes" id="UP000054342">
    <property type="component" value="Unassembled WGS sequence"/>
</dbReference>
<protein>
    <submittedName>
        <fullName evidence="1">Uncharacterized protein</fullName>
    </submittedName>
</protein>
<name>A0A0D2C2J8_9EURO</name>
<proteinExistence type="predicted"/>
<dbReference type="RefSeq" id="XP_013319590.1">
    <property type="nucleotide sequence ID" value="XM_013464136.1"/>
</dbReference>
<gene>
    <name evidence="1" type="ORF">PV05_03490</name>
</gene>
<dbReference type="AlphaFoldDB" id="A0A0D2C2J8"/>
<dbReference type="HOGENOM" id="CLU_1796493_0_0_1"/>
<organism evidence="1 2">
    <name type="scientific">Exophiala xenobiotica</name>
    <dbReference type="NCBI Taxonomy" id="348802"/>
    <lineage>
        <taxon>Eukaryota</taxon>
        <taxon>Fungi</taxon>
        <taxon>Dikarya</taxon>
        <taxon>Ascomycota</taxon>
        <taxon>Pezizomycotina</taxon>
        <taxon>Eurotiomycetes</taxon>
        <taxon>Chaetothyriomycetidae</taxon>
        <taxon>Chaetothyriales</taxon>
        <taxon>Herpotrichiellaceae</taxon>
        <taxon>Exophiala</taxon>
    </lineage>
</organism>
<accession>A0A0D2C2J8</accession>
<reference evidence="1 2" key="1">
    <citation type="submission" date="2015-01" db="EMBL/GenBank/DDBJ databases">
        <title>The Genome Sequence of Exophiala xenobiotica CBS118157.</title>
        <authorList>
            <consortium name="The Broad Institute Genomics Platform"/>
            <person name="Cuomo C."/>
            <person name="de Hoog S."/>
            <person name="Gorbushina A."/>
            <person name="Stielow B."/>
            <person name="Teixiera M."/>
            <person name="Abouelleil A."/>
            <person name="Chapman S.B."/>
            <person name="Priest M."/>
            <person name="Young S.K."/>
            <person name="Wortman J."/>
            <person name="Nusbaum C."/>
            <person name="Birren B."/>
        </authorList>
    </citation>
    <scope>NUCLEOTIDE SEQUENCE [LARGE SCALE GENOMIC DNA]</scope>
    <source>
        <strain evidence="1 2">CBS 118157</strain>
    </source>
</reference>
<dbReference type="EMBL" id="KN847318">
    <property type="protein sequence ID" value="KIW59006.1"/>
    <property type="molecule type" value="Genomic_DNA"/>
</dbReference>
<evidence type="ECO:0000313" key="1">
    <source>
        <dbReference type="EMBL" id="KIW59006.1"/>
    </source>
</evidence>
<evidence type="ECO:0000313" key="2">
    <source>
        <dbReference type="Proteomes" id="UP000054342"/>
    </source>
</evidence>
<dbReference type="GeneID" id="25325398"/>
<keyword evidence="2" id="KW-1185">Reference proteome</keyword>